<proteinExistence type="predicted"/>
<evidence type="ECO:0000313" key="2">
    <source>
        <dbReference type="Proteomes" id="UP000183567"/>
    </source>
</evidence>
<protein>
    <submittedName>
        <fullName evidence="1">Uncharacterized protein</fullName>
    </submittedName>
</protein>
<organism evidence="1 2">
    <name type="scientific">Rhizopogon vesiculosus</name>
    <dbReference type="NCBI Taxonomy" id="180088"/>
    <lineage>
        <taxon>Eukaryota</taxon>
        <taxon>Fungi</taxon>
        <taxon>Dikarya</taxon>
        <taxon>Basidiomycota</taxon>
        <taxon>Agaricomycotina</taxon>
        <taxon>Agaricomycetes</taxon>
        <taxon>Agaricomycetidae</taxon>
        <taxon>Boletales</taxon>
        <taxon>Suillineae</taxon>
        <taxon>Rhizopogonaceae</taxon>
        <taxon>Rhizopogon</taxon>
    </lineage>
</organism>
<dbReference type="Proteomes" id="UP000183567">
    <property type="component" value="Unassembled WGS sequence"/>
</dbReference>
<dbReference type="OrthoDB" id="5569250at2759"/>
<accession>A0A1J8QF12</accession>
<dbReference type="EMBL" id="LVVM01004861">
    <property type="protein sequence ID" value="OJA11928.1"/>
    <property type="molecule type" value="Genomic_DNA"/>
</dbReference>
<evidence type="ECO:0000313" key="1">
    <source>
        <dbReference type="EMBL" id="OJA11928.1"/>
    </source>
</evidence>
<sequence>MATQRSKNFPDFWSYRISPKTCFKPGILERMQKVVELGPRQIYVKDHATEMFSFEETSTMNIRREVGIEETKRGSRVLYIIAFRKLVPIITLSCDEFLRAWWHVVLCRYFHFFWLSLLLINCIHRSLDSLQIQCTSQGCQSYQSQGLPDVTSGN</sequence>
<reference evidence="1 2" key="1">
    <citation type="submission" date="2016-03" db="EMBL/GenBank/DDBJ databases">
        <title>Comparative genomics of the ectomycorrhizal sister species Rhizopogon vinicolor and Rhizopogon vesiculosus (Basidiomycota: Boletales) reveals a divergence of the mating type B locus.</title>
        <authorList>
            <person name="Mujic A.B."/>
            <person name="Kuo A."/>
            <person name="Tritt A."/>
            <person name="Lipzen A."/>
            <person name="Chen C."/>
            <person name="Johnson J."/>
            <person name="Sharma A."/>
            <person name="Barry K."/>
            <person name="Grigoriev I.V."/>
            <person name="Spatafora J.W."/>
        </authorList>
    </citation>
    <scope>NUCLEOTIDE SEQUENCE [LARGE SCALE GENOMIC DNA]</scope>
    <source>
        <strain evidence="1 2">AM-OR11-056</strain>
    </source>
</reference>
<comment type="caution">
    <text evidence="1">The sequence shown here is derived from an EMBL/GenBank/DDBJ whole genome shotgun (WGS) entry which is preliminary data.</text>
</comment>
<keyword evidence="2" id="KW-1185">Reference proteome</keyword>
<gene>
    <name evidence="1" type="ORF">AZE42_13086</name>
</gene>
<dbReference type="AlphaFoldDB" id="A0A1J8QF12"/>
<name>A0A1J8QF12_9AGAM</name>